<proteinExistence type="predicted"/>
<comment type="caution">
    <text evidence="1">The sequence shown here is derived from an EMBL/GenBank/DDBJ whole genome shotgun (WGS) entry which is preliminary data.</text>
</comment>
<keyword evidence="2" id="KW-1185">Reference proteome</keyword>
<evidence type="ECO:0000313" key="2">
    <source>
        <dbReference type="Proteomes" id="UP000434957"/>
    </source>
</evidence>
<protein>
    <submittedName>
        <fullName evidence="1">Uncharacterized protein</fullName>
    </submittedName>
</protein>
<dbReference type="Proteomes" id="UP000434957">
    <property type="component" value="Unassembled WGS sequence"/>
</dbReference>
<evidence type="ECO:0000313" key="1">
    <source>
        <dbReference type="EMBL" id="KAE9355351.1"/>
    </source>
</evidence>
<dbReference type="AlphaFoldDB" id="A0A6A4G767"/>
<gene>
    <name evidence="1" type="ORF">PR003_g2903</name>
</gene>
<organism evidence="1 2">
    <name type="scientific">Phytophthora rubi</name>
    <dbReference type="NCBI Taxonomy" id="129364"/>
    <lineage>
        <taxon>Eukaryota</taxon>
        <taxon>Sar</taxon>
        <taxon>Stramenopiles</taxon>
        <taxon>Oomycota</taxon>
        <taxon>Peronosporomycetes</taxon>
        <taxon>Peronosporales</taxon>
        <taxon>Peronosporaceae</taxon>
        <taxon>Phytophthora</taxon>
    </lineage>
</organism>
<name>A0A6A4G767_9STRA</name>
<dbReference type="EMBL" id="QXFT01000095">
    <property type="protein sequence ID" value="KAE9355351.1"/>
    <property type="molecule type" value="Genomic_DNA"/>
</dbReference>
<accession>A0A6A4G767</accession>
<sequence length="78" mass="8531">MRYGKLALLCIYDCTMDGDIFSKVADLRASIAAAHPAAEVIISMKMCSDPSKRLSGENPTRLTIIDASHRGVSQFEEL</sequence>
<reference evidence="1 2" key="1">
    <citation type="submission" date="2018-08" db="EMBL/GenBank/DDBJ databases">
        <title>Genomic investigation of the strawberry pathogen Phytophthora fragariae indicates pathogenicity is determined by transcriptional variation in three key races.</title>
        <authorList>
            <person name="Adams T.M."/>
            <person name="Armitage A.D."/>
            <person name="Sobczyk M.K."/>
            <person name="Bates H.J."/>
            <person name="Dunwell J.M."/>
            <person name="Nellist C.F."/>
            <person name="Harrison R.J."/>
        </authorList>
    </citation>
    <scope>NUCLEOTIDE SEQUENCE [LARGE SCALE GENOMIC DNA]</scope>
    <source>
        <strain evidence="1 2">SCRP333</strain>
    </source>
</reference>